<protein>
    <recommendedName>
        <fullName evidence="2">Bro-N domain-containing protein</fullName>
    </recommendedName>
</protein>
<dbReference type="RefSeq" id="WP_271656606.1">
    <property type="nucleotide sequence ID" value="NZ_JAIVFG010000016.1"/>
</dbReference>
<evidence type="ECO:0000313" key="4">
    <source>
        <dbReference type="Proteomes" id="UP001144050"/>
    </source>
</evidence>
<name>A0AAW5ZP28_RALSL</name>
<dbReference type="Pfam" id="PF02498">
    <property type="entry name" value="Bro-N"/>
    <property type="match status" value="1"/>
</dbReference>
<dbReference type="InterPro" id="IPR003497">
    <property type="entry name" value="BRO_N_domain"/>
</dbReference>
<dbReference type="AlphaFoldDB" id="A0AAW5ZP28"/>
<gene>
    <name evidence="3" type="ORF">LBW59_11805</name>
</gene>
<dbReference type="SMART" id="SM01040">
    <property type="entry name" value="Bro-N"/>
    <property type="match status" value="1"/>
</dbReference>
<sequence>MRQLSLDSPTAPLCYWFNSFRIRAVQRGDKMWFVAQDVASILGSSTRCVLRALTDSDISHHAFSRDAVKGKPVISESGLVRAAIALETPGSAAFSTWLLHDFLPGVRGKVSGGKAEATANLAQQVAILRLHLSSLQRRVTALEDRTARPPPTGQPSGNVVPIRGTQGHGDQR</sequence>
<accession>A0AAW5ZP28</accession>
<comment type="caution">
    <text evidence="3">The sequence shown here is derived from an EMBL/GenBank/DDBJ whole genome shotgun (WGS) entry which is preliminary data.</text>
</comment>
<dbReference type="PROSITE" id="PS51750">
    <property type="entry name" value="BRO_N"/>
    <property type="match status" value="1"/>
</dbReference>
<evidence type="ECO:0000256" key="1">
    <source>
        <dbReference type="SAM" id="MobiDB-lite"/>
    </source>
</evidence>
<feature type="region of interest" description="Disordered" evidence="1">
    <location>
        <begin position="142"/>
        <end position="172"/>
    </location>
</feature>
<organism evidence="3 4">
    <name type="scientific">Ralstonia solanacearum</name>
    <name type="common">Pseudomonas solanacearum</name>
    <dbReference type="NCBI Taxonomy" id="305"/>
    <lineage>
        <taxon>Bacteria</taxon>
        <taxon>Pseudomonadati</taxon>
        <taxon>Pseudomonadota</taxon>
        <taxon>Betaproteobacteria</taxon>
        <taxon>Burkholderiales</taxon>
        <taxon>Burkholderiaceae</taxon>
        <taxon>Ralstonia</taxon>
        <taxon>Ralstonia solanacearum species complex</taxon>
    </lineage>
</organism>
<feature type="domain" description="Bro-N" evidence="2">
    <location>
        <begin position="3"/>
        <end position="110"/>
    </location>
</feature>
<dbReference type="Proteomes" id="UP001144050">
    <property type="component" value="Unassembled WGS sequence"/>
</dbReference>
<reference evidence="3" key="1">
    <citation type="submission" date="2021-09" db="EMBL/GenBank/DDBJ databases">
        <title>Genomic analysis of Ralstonia spp.</title>
        <authorList>
            <person name="Aburjaile F."/>
            <person name="Ariute J.C."/>
            <person name="Pais A.K.L."/>
            <person name="Albuquerque G.M.R."/>
            <person name="Silva A.M.F."/>
            <person name="Brenig B."/>
            <person name="Azevedo V."/>
            <person name="Matiuzzi M."/>
            <person name="Ramos R."/>
            <person name="Goes-Neto A."/>
            <person name="Soares S."/>
            <person name="Iseppon A.M.B."/>
            <person name="Souza E."/>
            <person name="Gama M."/>
        </authorList>
    </citation>
    <scope>NUCLEOTIDE SEQUENCE</scope>
    <source>
        <strain evidence="3">CCRMRs91</strain>
    </source>
</reference>
<dbReference type="EMBL" id="JAIVFG010000016">
    <property type="protein sequence ID" value="MDB0571454.1"/>
    <property type="molecule type" value="Genomic_DNA"/>
</dbReference>
<evidence type="ECO:0000313" key="3">
    <source>
        <dbReference type="EMBL" id="MDB0571454.1"/>
    </source>
</evidence>
<proteinExistence type="predicted"/>
<evidence type="ECO:0000259" key="2">
    <source>
        <dbReference type="PROSITE" id="PS51750"/>
    </source>
</evidence>